<dbReference type="KEGG" id="bmj:BMULJ_03773"/>
<evidence type="ECO:0000313" key="2">
    <source>
        <dbReference type="Proteomes" id="UP000008815"/>
    </source>
</evidence>
<reference evidence="1 2" key="1">
    <citation type="submission" date="2007-04" db="EMBL/GenBank/DDBJ databases">
        <title>Complete genome sequence of Burkholderia multivorans ATCC 17616.</title>
        <authorList>
            <person name="Ohtsubo Y."/>
            <person name="Yamashita A."/>
            <person name="Kurokawa K."/>
            <person name="Takami H."/>
            <person name="Yuhara S."/>
            <person name="Nishiyama E."/>
            <person name="Endo R."/>
            <person name="Miyazaki R."/>
            <person name="Ono A."/>
            <person name="Yano K."/>
            <person name="Ito M."/>
            <person name="Sota M."/>
            <person name="Yuji N."/>
            <person name="Hattori M."/>
            <person name="Tsuda M."/>
        </authorList>
    </citation>
    <scope>NUCLEOTIDE SEQUENCE [LARGE SCALE GENOMIC DNA]</scope>
    <source>
        <strain evidence="2">ATCC 17616 / 249</strain>
    </source>
</reference>
<keyword evidence="2" id="KW-1185">Reference proteome</keyword>
<sequence>MRWNFNSGRSWQMPGSPELQQCCGSTGVGSNVIGAFPLPANTRMPIDNCTHTFDELSATVLPAHLERLKAALQSSLPATTFVGFKSARRELLAKLGHSTDFPGCYVFIDVDRPVYVGISRGVVKRKREL</sequence>
<evidence type="ECO:0000313" key="1">
    <source>
        <dbReference type="EMBL" id="BAG45636.1"/>
    </source>
</evidence>
<accession>A0A0H3KPW1</accession>
<proteinExistence type="predicted"/>
<protein>
    <submittedName>
        <fullName evidence="1">Uncharacterized protein</fullName>
    </submittedName>
</protein>
<dbReference type="AlphaFoldDB" id="A0A0H3KPW1"/>
<dbReference type="Proteomes" id="UP000008815">
    <property type="component" value="Chromosome 2"/>
</dbReference>
<name>A0A0H3KPW1_BURM1</name>
<dbReference type="EMBL" id="AP009386">
    <property type="protein sequence ID" value="BAG45636.1"/>
    <property type="molecule type" value="Genomic_DNA"/>
</dbReference>
<organism evidence="1 2">
    <name type="scientific">Burkholderia multivorans (strain ATCC 17616 / 249)</name>
    <dbReference type="NCBI Taxonomy" id="395019"/>
    <lineage>
        <taxon>Bacteria</taxon>
        <taxon>Pseudomonadati</taxon>
        <taxon>Pseudomonadota</taxon>
        <taxon>Betaproteobacteria</taxon>
        <taxon>Burkholderiales</taxon>
        <taxon>Burkholderiaceae</taxon>
        <taxon>Burkholderia</taxon>
        <taxon>Burkholderia cepacia complex</taxon>
    </lineage>
</organism>
<dbReference type="HOGENOM" id="CLU_2080402_0_0_4"/>
<dbReference type="STRING" id="395019.BMULJ_03773"/>
<gene>
    <name evidence="1" type="ordered locus">BMULJ_03773</name>
</gene>